<feature type="transmembrane region" description="Helical" evidence="7">
    <location>
        <begin position="209"/>
        <end position="230"/>
    </location>
</feature>
<comment type="subcellular location">
    <subcellularLocation>
        <location evidence="1">Membrane</location>
        <topology evidence="1">Multi-pass membrane protein</topology>
    </subcellularLocation>
</comment>
<organism evidence="9 10">
    <name type="scientific">Megalurothrips usitatus</name>
    <name type="common">bean blossom thrips</name>
    <dbReference type="NCBI Taxonomy" id="439358"/>
    <lineage>
        <taxon>Eukaryota</taxon>
        <taxon>Metazoa</taxon>
        <taxon>Ecdysozoa</taxon>
        <taxon>Arthropoda</taxon>
        <taxon>Hexapoda</taxon>
        <taxon>Insecta</taxon>
        <taxon>Pterygota</taxon>
        <taxon>Neoptera</taxon>
        <taxon>Paraneoptera</taxon>
        <taxon>Thysanoptera</taxon>
        <taxon>Terebrantia</taxon>
        <taxon>Thripoidea</taxon>
        <taxon>Thripidae</taxon>
        <taxon>Megalurothrips</taxon>
    </lineage>
</organism>
<sequence>MDSDKENVRIAPPRKQLGVRHLQATLMALCCLVAYALRANLSVAIVAMVPPPSNSTEERIGPKSESSLPSLITLTSSLQVFPWDEKTTGLLLGAFFWGYMLCQIPGGLLAQRLGGSRLLAGALFVTAAATLLLPLSAEYGGWMAVFANRVVQGLSQAPIFPSIYNLLGVWMPPTERDMIATCILAFQMLGTVIANPLCGFMAAQWGWPSIFYSFGMVGVATGTAILHLGADRPALHRSISPEELAFIETSMNAAEPNEVRPETPPTPWKDVLSSVPVWMVWITMSVQDMAYFTFLGTIPSYLAKVLNIPLEENGLLSSLPYLTGFVTCLGFTAATTVVQKRLSTTNTRKLFNLIASVGISVSVVLMGYVSSITASVTLMCLSMGFMSATFVAVQTNALDMAPLHAGPIYAVGNTMAAVLGALGPYLVGFVVTESVRQIPQRL</sequence>
<feature type="transmembrane region" description="Helical" evidence="7">
    <location>
        <begin position="179"/>
        <end position="203"/>
    </location>
</feature>
<dbReference type="Proteomes" id="UP001075354">
    <property type="component" value="Chromosome 13"/>
</dbReference>
<evidence type="ECO:0000259" key="8">
    <source>
        <dbReference type="PROSITE" id="PS50850"/>
    </source>
</evidence>
<dbReference type="PROSITE" id="PS50850">
    <property type="entry name" value="MFS"/>
    <property type="match status" value="1"/>
</dbReference>
<dbReference type="AlphaFoldDB" id="A0AAV7X9M8"/>
<feature type="transmembrane region" description="Helical" evidence="7">
    <location>
        <begin position="149"/>
        <end position="167"/>
    </location>
</feature>
<comment type="caution">
    <text evidence="9">The sequence shown here is derived from an EMBL/GenBank/DDBJ whole genome shotgun (WGS) entry which is preliminary data.</text>
</comment>
<dbReference type="InterPro" id="IPR036259">
    <property type="entry name" value="MFS_trans_sf"/>
</dbReference>
<dbReference type="GO" id="GO:0015293">
    <property type="term" value="F:symporter activity"/>
    <property type="evidence" value="ECO:0007669"/>
    <property type="project" value="UniProtKB-KW"/>
</dbReference>
<protein>
    <recommendedName>
        <fullName evidence="8">Major facilitator superfamily (MFS) profile domain-containing protein</fullName>
    </recommendedName>
</protein>
<dbReference type="PANTHER" id="PTHR11662">
    <property type="entry name" value="SOLUTE CARRIER FAMILY 17"/>
    <property type="match status" value="1"/>
</dbReference>
<dbReference type="SUPFAM" id="SSF103473">
    <property type="entry name" value="MFS general substrate transporter"/>
    <property type="match status" value="1"/>
</dbReference>
<evidence type="ECO:0000256" key="2">
    <source>
        <dbReference type="ARBA" id="ARBA00022448"/>
    </source>
</evidence>
<feature type="transmembrane region" description="Helical" evidence="7">
    <location>
        <begin position="405"/>
        <end position="427"/>
    </location>
</feature>
<keyword evidence="5 7" id="KW-1133">Transmembrane helix</keyword>
<reference evidence="9" key="1">
    <citation type="submission" date="2022-12" db="EMBL/GenBank/DDBJ databases">
        <title>Chromosome-level genome assembly of the bean flower thrips Megalurothrips usitatus.</title>
        <authorList>
            <person name="Ma L."/>
            <person name="Liu Q."/>
            <person name="Li H."/>
            <person name="Cai W."/>
        </authorList>
    </citation>
    <scope>NUCLEOTIDE SEQUENCE</scope>
    <source>
        <strain evidence="9">Cailab_2022a</strain>
    </source>
</reference>
<feature type="transmembrane region" description="Helical" evidence="7">
    <location>
        <begin position="278"/>
        <end position="298"/>
    </location>
</feature>
<feature type="transmembrane region" description="Helical" evidence="7">
    <location>
        <begin position="117"/>
        <end position="137"/>
    </location>
</feature>
<feature type="domain" description="Major facilitator superfamily (MFS) profile" evidence="8">
    <location>
        <begin position="28"/>
        <end position="442"/>
    </location>
</feature>
<dbReference type="FunFam" id="1.20.1250.20:FF:000003">
    <property type="entry name" value="Solute carrier family 17 member 3"/>
    <property type="match status" value="1"/>
</dbReference>
<dbReference type="InterPro" id="IPR011701">
    <property type="entry name" value="MFS"/>
</dbReference>
<keyword evidence="6 7" id="KW-0472">Membrane</keyword>
<proteinExistence type="predicted"/>
<feature type="transmembrane region" description="Helical" evidence="7">
    <location>
        <begin position="318"/>
        <end position="338"/>
    </location>
</feature>
<evidence type="ECO:0000256" key="4">
    <source>
        <dbReference type="ARBA" id="ARBA00022847"/>
    </source>
</evidence>
<evidence type="ECO:0000313" key="9">
    <source>
        <dbReference type="EMBL" id="KAJ1521795.1"/>
    </source>
</evidence>
<evidence type="ECO:0000256" key="1">
    <source>
        <dbReference type="ARBA" id="ARBA00004141"/>
    </source>
</evidence>
<feature type="transmembrane region" description="Helical" evidence="7">
    <location>
        <begin position="350"/>
        <end position="369"/>
    </location>
</feature>
<keyword evidence="4" id="KW-0769">Symport</keyword>
<evidence type="ECO:0000256" key="7">
    <source>
        <dbReference type="SAM" id="Phobius"/>
    </source>
</evidence>
<name>A0AAV7X9M8_9NEOP</name>
<dbReference type="InterPro" id="IPR050382">
    <property type="entry name" value="MFS_Na/Anion_cotransporter"/>
</dbReference>
<evidence type="ECO:0000256" key="5">
    <source>
        <dbReference type="ARBA" id="ARBA00022989"/>
    </source>
</evidence>
<feature type="transmembrane region" description="Helical" evidence="7">
    <location>
        <begin position="24"/>
        <end position="49"/>
    </location>
</feature>
<evidence type="ECO:0000256" key="3">
    <source>
        <dbReference type="ARBA" id="ARBA00022692"/>
    </source>
</evidence>
<dbReference type="PANTHER" id="PTHR11662:SF280">
    <property type="entry name" value="FI21844P1-RELATED"/>
    <property type="match status" value="1"/>
</dbReference>
<dbReference type="InterPro" id="IPR020846">
    <property type="entry name" value="MFS_dom"/>
</dbReference>
<keyword evidence="2" id="KW-0813">Transport</keyword>
<evidence type="ECO:0000313" key="10">
    <source>
        <dbReference type="Proteomes" id="UP001075354"/>
    </source>
</evidence>
<dbReference type="GO" id="GO:0006820">
    <property type="term" value="P:monoatomic anion transport"/>
    <property type="evidence" value="ECO:0007669"/>
    <property type="project" value="TreeGrafter"/>
</dbReference>
<dbReference type="FunFam" id="1.20.1250.20:FF:000423">
    <property type="entry name" value="Putative inorganic phosphate cotransporter-like Protein"/>
    <property type="match status" value="1"/>
</dbReference>
<feature type="transmembrane region" description="Helical" evidence="7">
    <location>
        <begin position="90"/>
        <end position="110"/>
    </location>
</feature>
<dbReference type="Pfam" id="PF07690">
    <property type="entry name" value="MFS_1"/>
    <property type="match status" value="1"/>
</dbReference>
<keyword evidence="3 7" id="KW-0812">Transmembrane</keyword>
<dbReference type="GO" id="GO:0016020">
    <property type="term" value="C:membrane"/>
    <property type="evidence" value="ECO:0007669"/>
    <property type="project" value="UniProtKB-SubCell"/>
</dbReference>
<evidence type="ECO:0000256" key="6">
    <source>
        <dbReference type="ARBA" id="ARBA00023136"/>
    </source>
</evidence>
<gene>
    <name evidence="9" type="ORF">ONE63_003430</name>
</gene>
<accession>A0AAV7X9M8</accession>
<dbReference type="EMBL" id="JAPTSV010000013">
    <property type="protein sequence ID" value="KAJ1521795.1"/>
    <property type="molecule type" value="Genomic_DNA"/>
</dbReference>
<keyword evidence="10" id="KW-1185">Reference proteome</keyword>
<dbReference type="Gene3D" id="1.20.1250.20">
    <property type="entry name" value="MFS general substrate transporter like domains"/>
    <property type="match status" value="2"/>
</dbReference>